<protein>
    <recommendedName>
        <fullName evidence="4">Phosphate/phosphite/phosphonate ABC transporter substrate-binding protein</fullName>
    </recommendedName>
</protein>
<sequence length="277" mass="28192">MKPALAALLLAAAPAALAAPPAKHLLVVCSPGSPGTTAEAQPTMDAFAAALSARAGVPVAAVYDETEEAGVSRLRAKDADLALVSLPFFLKHERDLALHARLQAVQKGRPELERWTLVAKKGRVTGPAALDGYTIPSNAGFAPAFVRGPALGGFGPLPATARVTSSTAVLSSLRRAAAGEKVAVLLDGAQEAALPTLPFAAELEAVARSAPLPSGLVVTVGNRLPARSWSALEGALRGLPSDPSGAAALDAIQTTRFAPLDEKALAAARRAFAEAAR</sequence>
<gene>
    <name evidence="2" type="ORF">AMPC_20690</name>
</gene>
<dbReference type="EMBL" id="AP025592">
    <property type="protein sequence ID" value="BDG08956.1"/>
    <property type="molecule type" value="Genomic_DNA"/>
</dbReference>
<proteinExistence type="predicted"/>
<feature type="signal peptide" evidence="1">
    <location>
        <begin position="1"/>
        <end position="18"/>
    </location>
</feature>
<dbReference type="RefSeq" id="WP_248340493.1">
    <property type="nucleotide sequence ID" value="NZ_AP025592.1"/>
</dbReference>
<accession>A0ABN6N9B0</accession>
<organism evidence="2 3">
    <name type="scientific">Anaeromyxobacter paludicola</name>
    <dbReference type="NCBI Taxonomy" id="2918171"/>
    <lineage>
        <taxon>Bacteria</taxon>
        <taxon>Pseudomonadati</taxon>
        <taxon>Myxococcota</taxon>
        <taxon>Myxococcia</taxon>
        <taxon>Myxococcales</taxon>
        <taxon>Cystobacterineae</taxon>
        <taxon>Anaeromyxobacteraceae</taxon>
        <taxon>Anaeromyxobacter</taxon>
    </lineage>
</organism>
<reference evidence="3" key="1">
    <citation type="journal article" date="2022" name="Int. J. Syst. Evol. Microbiol.">
        <title>Anaeromyxobacter oryzae sp. nov., Anaeromyxobacter diazotrophicus sp. nov. and Anaeromyxobacter paludicola sp. nov., isolated from paddy soils.</title>
        <authorList>
            <person name="Itoh H."/>
            <person name="Xu Z."/>
            <person name="Mise K."/>
            <person name="Masuda Y."/>
            <person name="Ushijima N."/>
            <person name="Hayakawa C."/>
            <person name="Shiratori Y."/>
            <person name="Senoo K."/>
        </authorList>
    </citation>
    <scope>NUCLEOTIDE SEQUENCE [LARGE SCALE GENOMIC DNA]</scope>
    <source>
        <strain evidence="3">Red630</strain>
    </source>
</reference>
<name>A0ABN6N9B0_9BACT</name>
<dbReference type="Proteomes" id="UP001162734">
    <property type="component" value="Chromosome"/>
</dbReference>
<keyword evidence="1" id="KW-0732">Signal</keyword>
<keyword evidence="3" id="KW-1185">Reference proteome</keyword>
<evidence type="ECO:0000256" key="1">
    <source>
        <dbReference type="SAM" id="SignalP"/>
    </source>
</evidence>
<evidence type="ECO:0000313" key="3">
    <source>
        <dbReference type="Proteomes" id="UP001162734"/>
    </source>
</evidence>
<feature type="chain" id="PRO_5045550963" description="Phosphate/phosphite/phosphonate ABC transporter substrate-binding protein" evidence="1">
    <location>
        <begin position="19"/>
        <end position="277"/>
    </location>
</feature>
<evidence type="ECO:0000313" key="2">
    <source>
        <dbReference type="EMBL" id="BDG08956.1"/>
    </source>
</evidence>
<evidence type="ECO:0008006" key="4">
    <source>
        <dbReference type="Google" id="ProtNLM"/>
    </source>
</evidence>